<dbReference type="EMBL" id="LODL01000021">
    <property type="protein sequence ID" value="KXB30473.1"/>
    <property type="molecule type" value="Genomic_DNA"/>
</dbReference>
<organism evidence="3 4">
    <name type="scientific">Dechloromonas denitrificans</name>
    <dbReference type="NCBI Taxonomy" id="281362"/>
    <lineage>
        <taxon>Bacteria</taxon>
        <taxon>Pseudomonadati</taxon>
        <taxon>Pseudomonadota</taxon>
        <taxon>Betaproteobacteria</taxon>
        <taxon>Rhodocyclales</taxon>
        <taxon>Azonexaceae</taxon>
        <taxon>Dechloromonas</taxon>
    </lineage>
</organism>
<name>A0A133XHQ4_9RHOO</name>
<dbReference type="CDD" id="cd17470">
    <property type="entry name" value="T3SS_Flik_C"/>
    <property type="match status" value="1"/>
</dbReference>
<dbReference type="InterPro" id="IPR038610">
    <property type="entry name" value="FliK-like_C_sf"/>
</dbReference>
<evidence type="ECO:0000259" key="2">
    <source>
        <dbReference type="Pfam" id="PF02120"/>
    </source>
</evidence>
<dbReference type="Pfam" id="PF02120">
    <property type="entry name" value="Flg_hook"/>
    <property type="match status" value="1"/>
</dbReference>
<evidence type="ECO:0000313" key="4">
    <source>
        <dbReference type="Proteomes" id="UP000070186"/>
    </source>
</evidence>
<feature type="compositionally biased region" description="Polar residues" evidence="1">
    <location>
        <begin position="254"/>
        <end position="263"/>
    </location>
</feature>
<evidence type="ECO:0000256" key="1">
    <source>
        <dbReference type="SAM" id="MobiDB-lite"/>
    </source>
</evidence>
<sequence length="274" mass="28321">MLAEEPPLDPGLAFLMATPATPLPAQTKVETTAGDSIDVIANGNRALLGQLGVSDDRLAELARRSAGTSEAENGALGTAANPFDAAAAKAKGQAFETANIAAETVNTAASAGTSTQQASNASANAQISSKLETPLHSSNWTQDFGEKIVWMAKNDQQSAQLNINPPQLGPVQITLQINGDQASATFASPHPEVRQAIESSLTQLKEMLSSAGINLGQTDIGANLAQQNRDTPFQSANGNRSTDENAILPGIGNATDNGHSSPIQRGRGLVDLFA</sequence>
<dbReference type="Gene3D" id="3.30.750.140">
    <property type="match status" value="1"/>
</dbReference>
<feature type="compositionally biased region" description="Polar residues" evidence="1">
    <location>
        <begin position="230"/>
        <end position="240"/>
    </location>
</feature>
<proteinExistence type="predicted"/>
<gene>
    <name evidence="3" type="ORF">AT959_14165</name>
</gene>
<dbReference type="Proteomes" id="UP000070186">
    <property type="component" value="Unassembled WGS sequence"/>
</dbReference>
<reference evidence="3 4" key="1">
    <citation type="submission" date="2015-12" db="EMBL/GenBank/DDBJ databases">
        <title>Nitrous oxide reduction kinetics distinguish bacteria harboring typical versus atypical NosZ.</title>
        <authorList>
            <person name="Yoon S."/>
            <person name="Nissen S."/>
            <person name="Park D."/>
            <person name="Sanford R.A."/>
            <person name="Loeffler F.E."/>
        </authorList>
    </citation>
    <scope>NUCLEOTIDE SEQUENCE [LARGE SCALE GENOMIC DNA]</scope>
    <source>
        <strain evidence="3 4">ATCC BAA-841</strain>
    </source>
</reference>
<dbReference type="PANTHER" id="PTHR37533:SF2">
    <property type="entry name" value="FLAGELLAR HOOK-LENGTH CONTROL PROTEIN"/>
    <property type="match status" value="1"/>
</dbReference>
<protein>
    <recommendedName>
        <fullName evidence="2">Flagellar hook-length control protein-like C-terminal domain-containing protein</fullName>
    </recommendedName>
</protein>
<dbReference type="PANTHER" id="PTHR37533">
    <property type="entry name" value="FLAGELLAR HOOK-LENGTH CONTROL PROTEIN"/>
    <property type="match status" value="1"/>
</dbReference>
<evidence type="ECO:0000313" key="3">
    <source>
        <dbReference type="EMBL" id="KXB30473.1"/>
    </source>
</evidence>
<feature type="domain" description="Flagellar hook-length control protein-like C-terminal" evidence="2">
    <location>
        <begin position="146"/>
        <end position="227"/>
    </location>
</feature>
<comment type="caution">
    <text evidence="3">The sequence shown here is derived from an EMBL/GenBank/DDBJ whole genome shotgun (WGS) entry which is preliminary data.</text>
</comment>
<dbReference type="InterPro" id="IPR021136">
    <property type="entry name" value="Flagellar_hook_control-like_C"/>
</dbReference>
<dbReference type="InterPro" id="IPR052563">
    <property type="entry name" value="FliK"/>
</dbReference>
<accession>A0A133XHQ4</accession>
<dbReference type="AlphaFoldDB" id="A0A133XHQ4"/>
<feature type="region of interest" description="Disordered" evidence="1">
    <location>
        <begin position="230"/>
        <end position="267"/>
    </location>
</feature>
<dbReference type="STRING" id="281362.AT959_14165"/>
<keyword evidence="4" id="KW-1185">Reference proteome</keyword>